<evidence type="ECO:0000256" key="5">
    <source>
        <dbReference type="ARBA" id="ARBA00022723"/>
    </source>
</evidence>
<comment type="catalytic activity">
    <reaction evidence="1">
        <text>Hydrolyzes proteins with a preference for Tyr or Phe in the P1' position. Has no action on amino-acid p-nitroanilides.</text>
        <dbReference type="EC" id="3.4.24.77"/>
    </reaction>
</comment>
<dbReference type="Gene3D" id="3.40.390.10">
    <property type="entry name" value="Collagenase (Catalytic Domain)"/>
    <property type="match status" value="1"/>
</dbReference>
<feature type="signal peptide" evidence="8">
    <location>
        <begin position="1"/>
        <end position="26"/>
    </location>
</feature>
<protein>
    <recommendedName>
        <fullName evidence="4">Extracellular small neutral protease</fullName>
        <ecNumber evidence="3">3.4.24.77</ecNumber>
    </recommendedName>
    <alternativeName>
        <fullName evidence="7">Snapalysin</fullName>
    </alternativeName>
</protein>
<evidence type="ECO:0000256" key="8">
    <source>
        <dbReference type="SAM" id="SignalP"/>
    </source>
</evidence>
<dbReference type="InterPro" id="IPR000013">
    <property type="entry name" value="Peptidase_M7"/>
</dbReference>
<dbReference type="EC" id="3.4.24.77" evidence="3"/>
<dbReference type="SUPFAM" id="SSF55486">
    <property type="entry name" value="Metalloproteases ('zincins'), catalytic domain"/>
    <property type="match status" value="1"/>
</dbReference>
<evidence type="ECO:0000256" key="1">
    <source>
        <dbReference type="ARBA" id="ARBA00000612"/>
    </source>
</evidence>
<evidence type="ECO:0000313" key="10">
    <source>
        <dbReference type="Proteomes" id="UP001156441"/>
    </source>
</evidence>
<dbReference type="Proteomes" id="UP001156441">
    <property type="component" value="Unassembled WGS sequence"/>
</dbReference>
<comment type="similarity">
    <text evidence="2">Belongs to the peptidase M7 family.</text>
</comment>
<dbReference type="EMBL" id="JAFFZE010000026">
    <property type="protein sequence ID" value="MCT2587593.1"/>
    <property type="molecule type" value="Genomic_DNA"/>
</dbReference>
<organism evidence="9 10">
    <name type="scientific">Actinophytocola gossypii</name>
    <dbReference type="NCBI Taxonomy" id="2812003"/>
    <lineage>
        <taxon>Bacteria</taxon>
        <taxon>Bacillati</taxon>
        <taxon>Actinomycetota</taxon>
        <taxon>Actinomycetes</taxon>
        <taxon>Pseudonocardiales</taxon>
        <taxon>Pseudonocardiaceae</taxon>
    </lineage>
</organism>
<reference evidence="9 10" key="1">
    <citation type="submission" date="2021-02" db="EMBL/GenBank/DDBJ databases">
        <title>Actinophytocola xerophila sp. nov., isolated from soil of cotton cropping field.</title>
        <authorList>
            <person name="Huang R."/>
            <person name="Chen X."/>
            <person name="Ge X."/>
            <person name="Liu W."/>
        </authorList>
    </citation>
    <scope>NUCLEOTIDE SEQUENCE [LARGE SCALE GENOMIC DNA]</scope>
    <source>
        <strain evidence="9 10">S1-96</strain>
    </source>
</reference>
<comment type="caution">
    <text evidence="9">The sequence shown here is derived from an EMBL/GenBank/DDBJ whole genome shotgun (WGS) entry which is preliminary data.</text>
</comment>
<proteinExistence type="inferred from homology"/>
<dbReference type="Pfam" id="PF02031">
    <property type="entry name" value="Peptidase_M7"/>
    <property type="match status" value="1"/>
</dbReference>
<accession>A0ABT2JI88</accession>
<dbReference type="PIRSF" id="PIRSF016573">
    <property type="entry name" value="Peptidase_M7"/>
    <property type="match status" value="1"/>
</dbReference>
<dbReference type="InterPro" id="IPR024079">
    <property type="entry name" value="MetalloPept_cat_dom_sf"/>
</dbReference>
<keyword evidence="5" id="KW-0479">Metal-binding</keyword>
<evidence type="ECO:0000256" key="2">
    <source>
        <dbReference type="ARBA" id="ARBA00006571"/>
    </source>
</evidence>
<feature type="chain" id="PRO_5045839316" description="Extracellular small neutral protease" evidence="8">
    <location>
        <begin position="27"/>
        <end position="185"/>
    </location>
</feature>
<keyword evidence="9" id="KW-0378">Hydrolase</keyword>
<name>A0ABT2JI88_9PSEU</name>
<evidence type="ECO:0000256" key="6">
    <source>
        <dbReference type="ARBA" id="ARBA00023049"/>
    </source>
</evidence>
<sequence>MFRRTVTVMVAFVLALVGGVVGGSTAAADVHVAAVTITYDDSRAGEFVDAVAEGVAIWNDSVSNVRIERAAPGTRADVRVVADDGWPRATLGPVFPGGSGTVWMGRQAVDQGYSVVRIASHEFGHILGLPDMKPGPCSSLMSGSSAGTSCTNPNPDAREAAWVEDNYANAPAPAERELVVVGWLD</sequence>
<gene>
    <name evidence="9" type="ORF">JT362_31185</name>
</gene>
<evidence type="ECO:0000256" key="4">
    <source>
        <dbReference type="ARBA" id="ARBA00019129"/>
    </source>
</evidence>
<evidence type="ECO:0000256" key="7">
    <source>
        <dbReference type="ARBA" id="ARBA00029927"/>
    </source>
</evidence>
<keyword evidence="6 9" id="KW-0482">Metalloprotease</keyword>
<dbReference type="GO" id="GO:0008237">
    <property type="term" value="F:metallopeptidase activity"/>
    <property type="evidence" value="ECO:0007669"/>
    <property type="project" value="UniProtKB-KW"/>
</dbReference>
<keyword evidence="10" id="KW-1185">Reference proteome</keyword>
<dbReference type="PRINTS" id="PR00787">
    <property type="entry name" value="NEUTRALPTASE"/>
</dbReference>
<dbReference type="RefSeq" id="WP_260195500.1">
    <property type="nucleotide sequence ID" value="NZ_JAFFZE010000026.1"/>
</dbReference>
<evidence type="ECO:0000313" key="9">
    <source>
        <dbReference type="EMBL" id="MCT2587593.1"/>
    </source>
</evidence>
<evidence type="ECO:0000256" key="3">
    <source>
        <dbReference type="ARBA" id="ARBA00012325"/>
    </source>
</evidence>
<keyword evidence="8" id="KW-0732">Signal</keyword>
<keyword evidence="6 9" id="KW-0645">Protease</keyword>